<protein>
    <submittedName>
        <fullName evidence="1">Uncharacterized protein</fullName>
    </submittedName>
</protein>
<dbReference type="OrthoDB" id="4333421at2"/>
<dbReference type="AlphaFoldDB" id="A0A2K8PG25"/>
<organism evidence="1 2">
    <name type="scientific">Streptomyces lavendulae subsp. lavendulae</name>
    <dbReference type="NCBI Taxonomy" id="58340"/>
    <lineage>
        <taxon>Bacteria</taxon>
        <taxon>Bacillati</taxon>
        <taxon>Actinomycetota</taxon>
        <taxon>Actinomycetes</taxon>
        <taxon>Kitasatosporales</taxon>
        <taxon>Streptomycetaceae</taxon>
        <taxon>Streptomyces</taxon>
    </lineage>
</organism>
<dbReference type="EMBL" id="CP024985">
    <property type="protein sequence ID" value="ATZ25681.1"/>
    <property type="molecule type" value="Genomic_DNA"/>
</dbReference>
<reference evidence="1 2" key="1">
    <citation type="submission" date="2017-11" db="EMBL/GenBank/DDBJ databases">
        <title>Complete genome sequence of Streptomyces lavendulae subsp. lavendulae CCM 3239 (formerly 'Streptomyces aureofaciens CCM 3239'), the producer of the angucycline-type antibiotic auricin.</title>
        <authorList>
            <person name="Busche T."/>
            <person name="Novakova R."/>
            <person name="Al'Dilaimi A."/>
            <person name="Homerova D."/>
            <person name="Feckova L."/>
            <person name="Rezuchova B."/>
            <person name="Mingyar E."/>
            <person name="Csolleiova D."/>
            <person name="Bekeova C."/>
            <person name="Winkler A."/>
            <person name="Sevcikova B."/>
            <person name="Kalinowski J."/>
            <person name="Kormanec J."/>
            <person name="Ruckert C."/>
        </authorList>
    </citation>
    <scope>NUCLEOTIDE SEQUENCE [LARGE SCALE GENOMIC DNA]</scope>
    <source>
        <strain evidence="1 2">CCM 3239</strain>
    </source>
</reference>
<keyword evidence="2" id="KW-1185">Reference proteome</keyword>
<proteinExistence type="predicted"/>
<evidence type="ECO:0000313" key="2">
    <source>
        <dbReference type="Proteomes" id="UP000231791"/>
    </source>
</evidence>
<sequence length="448" mass="46107">MDVSVRVRRGRGAGAVVRLGLAAALVAFWLPGAARAAAGPSPGPAPPPRYRAAEGARQVQGAPSTADAPLLEPGVVYEDTAVPGERVYRLGLDAASTVYVSAVLRPPAGSAVGYSDGVEVEVMTNAGRACPYNPGRASFGRDPVPLAAAGQRRLEEDAECQGAGTYYAKVTRSAAKDSDRAAWPVELLVLREPAPAAGSAPVSPPPVLPSPSPALPGTDAVARTGGTGFNDARALGSGVWRDDLRPGQTRFYRVPLDWGQRLAVGAEIAKARMTRPSGSAPDGLTVSLYAPYRGLVDSGDTSYDGQQAAVTLPGTAPVAYANRFSDRAEVRPLRVAGWYYVAVTLGGKVGEFTEDASPVPLTLRVDVGGVRAPEPAYREGLAAAGFGVGAAERAAAKEGLTVPEAAAREGDRSQMRTVAGAGFGTGALLLLGLGGWFLLSRRHFAGGT</sequence>
<evidence type="ECO:0000313" key="1">
    <source>
        <dbReference type="EMBL" id="ATZ25681.1"/>
    </source>
</evidence>
<dbReference type="KEGG" id="slx:SLAV_19275"/>
<name>A0A2K8PG25_STRLA</name>
<accession>A0A2K8PG25</accession>
<gene>
    <name evidence="1" type="ORF">SLAV_19275</name>
</gene>
<dbReference type="Proteomes" id="UP000231791">
    <property type="component" value="Chromosome"/>
</dbReference>